<dbReference type="SMART" id="SM00900">
    <property type="entry name" value="FMN_bind"/>
    <property type="match status" value="1"/>
</dbReference>
<keyword evidence="6" id="KW-0997">Cell inner membrane</keyword>
<dbReference type="GO" id="GO:0005886">
    <property type="term" value="C:plasma membrane"/>
    <property type="evidence" value="ECO:0007669"/>
    <property type="project" value="UniProtKB-SubCell"/>
</dbReference>
<dbReference type="GO" id="GO:0010181">
    <property type="term" value="F:FMN binding"/>
    <property type="evidence" value="ECO:0007669"/>
    <property type="project" value="InterPro"/>
</dbReference>
<keyword evidence="3 6" id="KW-0285">Flavoprotein</keyword>
<dbReference type="OrthoDB" id="9784165at2"/>
<dbReference type="NCBIfam" id="TIGR01947">
    <property type="entry name" value="rnfG"/>
    <property type="match status" value="1"/>
</dbReference>
<name>A0A0F4PJ68_9GAMM</name>
<keyword evidence="4 6" id="KW-0288">FMN</keyword>
<keyword evidence="9" id="KW-1185">Reference proteome</keyword>
<sequence length="213" mass="23210">MIISSMAKNGGILAAFALITTGAVTLVQQYTAPKIAIQEKKQLQGLLQQVLPASQYDNDLYLDCTTVNTPQLGPRESYTVYRARRQGKVIALVLQSTAANGYSGNIDMISAVYPDGTVSGVRVTKHNETPGLGDKVETKRSDWIYSFANKQVQGTDDERWAVKKDGGMFDQFTGATITPRAVVTTVKSTVLYAQQHFDTLATADNHCLAEEQS</sequence>
<evidence type="ECO:0000256" key="5">
    <source>
        <dbReference type="ARBA" id="ARBA00022982"/>
    </source>
</evidence>
<evidence type="ECO:0000256" key="1">
    <source>
        <dbReference type="ARBA" id="ARBA00022448"/>
    </source>
</evidence>
<evidence type="ECO:0000256" key="6">
    <source>
        <dbReference type="HAMAP-Rule" id="MF_00479"/>
    </source>
</evidence>
<keyword evidence="6" id="KW-0472">Membrane</keyword>
<accession>A0A0F4PJ68</accession>
<protein>
    <recommendedName>
        <fullName evidence="6">Ion-translocating oxidoreductase complex subunit G</fullName>
        <ecNumber evidence="6">7.-.-.-</ecNumber>
    </recommendedName>
    <alternativeName>
        <fullName evidence="6">Rnf electron transport complex subunit G</fullName>
    </alternativeName>
</protein>
<dbReference type="EMBL" id="JXXZ01000019">
    <property type="protein sequence ID" value="KJY96183.1"/>
    <property type="molecule type" value="Genomic_DNA"/>
</dbReference>
<keyword evidence="6" id="KW-1278">Translocase</keyword>
<dbReference type="GO" id="GO:0022900">
    <property type="term" value="P:electron transport chain"/>
    <property type="evidence" value="ECO:0007669"/>
    <property type="project" value="UniProtKB-UniRule"/>
</dbReference>
<dbReference type="GO" id="GO:0009055">
    <property type="term" value="F:electron transfer activity"/>
    <property type="evidence" value="ECO:0007669"/>
    <property type="project" value="InterPro"/>
</dbReference>
<comment type="cofactor">
    <cofactor evidence="6">
        <name>FMN</name>
        <dbReference type="ChEBI" id="CHEBI:58210"/>
    </cofactor>
</comment>
<dbReference type="EC" id="7.-.-.-" evidence="6"/>
<evidence type="ECO:0000256" key="4">
    <source>
        <dbReference type="ARBA" id="ARBA00022643"/>
    </source>
</evidence>
<reference evidence="8 9" key="1">
    <citation type="journal article" date="2015" name="BMC Genomics">
        <title>Genome mining reveals unlocked bioactive potential of marine Gram-negative bacteria.</title>
        <authorList>
            <person name="Machado H."/>
            <person name="Sonnenschein E.C."/>
            <person name="Melchiorsen J."/>
            <person name="Gram L."/>
        </authorList>
    </citation>
    <scope>NUCLEOTIDE SEQUENCE [LARGE SCALE GENOMIC DNA]</scope>
    <source>
        <strain evidence="8 9">S3137</strain>
    </source>
</reference>
<keyword evidence="6" id="KW-1133">Transmembrane helix</keyword>
<feature type="modified residue" description="FMN phosphoryl threonine" evidence="6">
    <location>
        <position position="176"/>
    </location>
</feature>
<evidence type="ECO:0000256" key="2">
    <source>
        <dbReference type="ARBA" id="ARBA00022553"/>
    </source>
</evidence>
<gene>
    <name evidence="6" type="primary">rnfG</name>
    <name evidence="8" type="ORF">TW72_17725</name>
</gene>
<dbReference type="GeneID" id="58230338"/>
<proteinExistence type="inferred from homology"/>
<comment type="subcellular location">
    <subcellularLocation>
        <location evidence="6">Cell inner membrane</location>
        <topology evidence="6">Single-pass membrane protein</topology>
    </subcellularLocation>
</comment>
<comment type="caution">
    <text evidence="8">The sequence shown here is derived from an EMBL/GenBank/DDBJ whole genome shotgun (WGS) entry which is preliminary data.</text>
</comment>
<dbReference type="PANTHER" id="PTHR36118">
    <property type="entry name" value="ION-TRANSLOCATING OXIDOREDUCTASE COMPLEX SUBUNIT G"/>
    <property type="match status" value="1"/>
</dbReference>
<keyword evidence="1 6" id="KW-0813">Transport</keyword>
<evidence type="ECO:0000259" key="7">
    <source>
        <dbReference type="SMART" id="SM00900"/>
    </source>
</evidence>
<dbReference type="PIRSF" id="PIRSF006091">
    <property type="entry name" value="E_trnsport_RnfG"/>
    <property type="match status" value="1"/>
</dbReference>
<dbReference type="eggNOG" id="COG4659">
    <property type="taxonomic scope" value="Bacteria"/>
</dbReference>
<keyword evidence="6" id="KW-0812">Transmembrane</keyword>
<keyword evidence="6" id="KW-1003">Cell membrane</keyword>
<organism evidence="8 9">
    <name type="scientific">Pseudoalteromonas ruthenica</name>
    <dbReference type="NCBI Taxonomy" id="151081"/>
    <lineage>
        <taxon>Bacteria</taxon>
        <taxon>Pseudomonadati</taxon>
        <taxon>Pseudomonadota</taxon>
        <taxon>Gammaproteobacteria</taxon>
        <taxon>Alteromonadales</taxon>
        <taxon>Pseudoalteromonadaceae</taxon>
        <taxon>Pseudoalteromonas</taxon>
    </lineage>
</organism>
<dbReference type="RefSeq" id="WP_045980300.1">
    <property type="nucleotide sequence ID" value="NZ_JXXY01000017.1"/>
</dbReference>
<comment type="function">
    <text evidence="6">Part of a membrane-bound complex that couples electron transfer with translocation of ions across the membrane.</text>
</comment>
<dbReference type="HAMAP" id="MF_00479">
    <property type="entry name" value="RsxG_RnfG"/>
    <property type="match status" value="1"/>
</dbReference>
<keyword evidence="2 6" id="KW-0597">Phosphoprotein</keyword>
<evidence type="ECO:0000313" key="8">
    <source>
        <dbReference type="EMBL" id="KJY96183.1"/>
    </source>
</evidence>
<evidence type="ECO:0000256" key="3">
    <source>
        <dbReference type="ARBA" id="ARBA00022630"/>
    </source>
</evidence>
<comment type="similarity">
    <text evidence="6">Belongs to the RnfG family.</text>
</comment>
<dbReference type="Proteomes" id="UP000033664">
    <property type="component" value="Unassembled WGS sequence"/>
</dbReference>
<dbReference type="InterPro" id="IPR007329">
    <property type="entry name" value="FMN-bd"/>
</dbReference>
<evidence type="ECO:0000313" key="9">
    <source>
        <dbReference type="Proteomes" id="UP000033664"/>
    </source>
</evidence>
<dbReference type="NCBIfam" id="NF002519">
    <property type="entry name" value="PRK01908.1"/>
    <property type="match status" value="1"/>
</dbReference>
<feature type="domain" description="FMN-binding" evidence="7">
    <location>
        <begin position="101"/>
        <end position="193"/>
    </location>
</feature>
<dbReference type="InterPro" id="IPR010209">
    <property type="entry name" value="Ion_transpt_RnfG/RsxG"/>
</dbReference>
<comment type="subunit">
    <text evidence="6">The complex is composed of six subunits: RnfA, RnfB, RnfC, RnfD, RnfE and RnfG.</text>
</comment>
<dbReference type="PATRIC" id="fig|151081.8.peg.3199"/>
<dbReference type="PANTHER" id="PTHR36118:SF1">
    <property type="entry name" value="ION-TRANSLOCATING OXIDOREDUCTASE COMPLEX SUBUNIT G"/>
    <property type="match status" value="1"/>
</dbReference>
<keyword evidence="5 6" id="KW-0249">Electron transport</keyword>
<dbReference type="AlphaFoldDB" id="A0A0F4PJ68"/>
<dbReference type="Pfam" id="PF04205">
    <property type="entry name" value="FMN_bind"/>
    <property type="match status" value="1"/>
</dbReference>